<dbReference type="PANTHER" id="PTHR21531">
    <property type="entry name" value="LOW-TEMPERATURE VIABILITY PROTEIN LTV1-RELATED"/>
    <property type="match status" value="1"/>
</dbReference>
<reference evidence="3" key="1">
    <citation type="submission" date="2025-08" db="UniProtKB">
        <authorList>
            <consortium name="RefSeq"/>
        </authorList>
    </citation>
    <scope>IDENTIFICATION</scope>
    <source>
        <tissue evidence="3">Young leaves</tissue>
    </source>
</reference>
<dbReference type="RefSeq" id="XP_022963858.1">
    <property type="nucleotide sequence ID" value="XM_023108090.1"/>
</dbReference>
<proteinExistence type="inferred from homology"/>
<dbReference type="GO" id="GO:0005634">
    <property type="term" value="C:nucleus"/>
    <property type="evidence" value="ECO:0007669"/>
    <property type="project" value="TreeGrafter"/>
</dbReference>
<sequence>MMFLQVIKILSTTYASEFDSLQISHLDSLFFSDFNSIAPDDPSVYSTALDLRFDENEVVELTFDDLDGLYLPSEADDFLILENLDQTTNLQDSATDAPPQSDPEIAALLDDDDLSRFGSDVEDLEEDFVVQDADVDHVEDDVDKPRTRQLLDDRFDILLSQDYASSDNGDSACDEHDGWVAEEDESLAQKLKHALDDHSKDDLDLDQGYKASTDQELLQSTSDVIHRCMEYAESAQVEMNYYSFSLELNRCNVELIKKEIIEHDVSVSYSGGGVPKKSIRKPNWKKFFVDYFVRENVLTQDVELQEIHTNEQVADIFTKALAKVKFEVFRRSSRSY</sequence>
<dbReference type="AlphaFoldDB" id="A0A6J1HJ50"/>
<protein>
    <submittedName>
        <fullName evidence="3">Uncharacterized protein LOC111464046</fullName>
    </submittedName>
</protein>
<name>A0A6J1HJ50_CUCMO</name>
<dbReference type="GO" id="GO:0030688">
    <property type="term" value="C:preribosome, small subunit precursor"/>
    <property type="evidence" value="ECO:0007669"/>
    <property type="project" value="TreeGrafter"/>
</dbReference>
<dbReference type="InterPro" id="IPR007307">
    <property type="entry name" value="Ltv1"/>
</dbReference>
<dbReference type="PANTHER" id="PTHR21531:SF0">
    <property type="entry name" value="PROTEIN LTV1 HOMOLOG"/>
    <property type="match status" value="1"/>
</dbReference>
<dbReference type="KEGG" id="cmos:111464046"/>
<dbReference type="GeneID" id="111464046"/>
<evidence type="ECO:0000313" key="2">
    <source>
        <dbReference type="Proteomes" id="UP000504609"/>
    </source>
</evidence>
<evidence type="ECO:0000256" key="1">
    <source>
        <dbReference type="ARBA" id="ARBA00009078"/>
    </source>
</evidence>
<evidence type="ECO:0000313" key="3">
    <source>
        <dbReference type="RefSeq" id="XP_022963858.1"/>
    </source>
</evidence>
<keyword evidence="2" id="KW-1185">Reference proteome</keyword>
<organism evidence="2 3">
    <name type="scientific">Cucurbita moschata</name>
    <name type="common">Winter crookneck squash</name>
    <name type="synonym">Cucurbita pepo var. moschata</name>
    <dbReference type="NCBI Taxonomy" id="3662"/>
    <lineage>
        <taxon>Eukaryota</taxon>
        <taxon>Viridiplantae</taxon>
        <taxon>Streptophyta</taxon>
        <taxon>Embryophyta</taxon>
        <taxon>Tracheophyta</taxon>
        <taxon>Spermatophyta</taxon>
        <taxon>Magnoliopsida</taxon>
        <taxon>eudicotyledons</taxon>
        <taxon>Gunneridae</taxon>
        <taxon>Pentapetalae</taxon>
        <taxon>rosids</taxon>
        <taxon>fabids</taxon>
        <taxon>Cucurbitales</taxon>
        <taxon>Cucurbitaceae</taxon>
        <taxon>Cucurbiteae</taxon>
        <taxon>Cucurbita</taxon>
    </lineage>
</organism>
<gene>
    <name evidence="3" type="primary">LOC111464046</name>
</gene>
<dbReference type="GO" id="GO:0005829">
    <property type="term" value="C:cytosol"/>
    <property type="evidence" value="ECO:0007669"/>
    <property type="project" value="TreeGrafter"/>
</dbReference>
<dbReference type="Proteomes" id="UP000504609">
    <property type="component" value="Unplaced"/>
</dbReference>
<comment type="similarity">
    <text evidence="1">Belongs to the LTV1 family.</text>
</comment>
<dbReference type="GO" id="GO:0042274">
    <property type="term" value="P:ribosomal small subunit biogenesis"/>
    <property type="evidence" value="ECO:0007669"/>
    <property type="project" value="InterPro"/>
</dbReference>
<accession>A0A6J1HJ50</accession>
<dbReference type="GO" id="GO:0000056">
    <property type="term" value="P:ribosomal small subunit export from nucleus"/>
    <property type="evidence" value="ECO:0007669"/>
    <property type="project" value="TreeGrafter"/>
</dbReference>